<evidence type="ECO:0000256" key="5">
    <source>
        <dbReference type="ARBA" id="ARBA00022729"/>
    </source>
</evidence>
<evidence type="ECO:0000256" key="8">
    <source>
        <dbReference type="ARBA" id="ARBA00023295"/>
    </source>
</evidence>
<evidence type="ECO:0000256" key="1">
    <source>
        <dbReference type="ARBA" id="ARBA00000681"/>
    </source>
</evidence>
<protein>
    <recommendedName>
        <fullName evidence="3">endo-1,4-beta-xylanase</fullName>
        <ecNumber evidence="3">3.2.1.8</ecNumber>
    </recommendedName>
</protein>
<feature type="domain" description="GH10" evidence="11">
    <location>
        <begin position="146"/>
        <end position="487"/>
    </location>
</feature>
<keyword evidence="6" id="KW-0378">Hydrolase</keyword>
<dbReference type="SUPFAM" id="SSF51445">
    <property type="entry name" value="(Trans)glycosidases"/>
    <property type="match status" value="1"/>
</dbReference>
<dbReference type="InterPro" id="IPR044846">
    <property type="entry name" value="GH10"/>
</dbReference>
<dbReference type="Proteomes" id="UP000886785">
    <property type="component" value="Unassembled WGS sequence"/>
</dbReference>
<comment type="similarity">
    <text evidence="2">Belongs to the glycosyl hydrolase 10 (cellulase F) family.</text>
</comment>
<evidence type="ECO:0000259" key="11">
    <source>
        <dbReference type="PROSITE" id="PS51760"/>
    </source>
</evidence>
<keyword evidence="5" id="KW-0732">Signal</keyword>
<keyword evidence="8" id="KW-0326">Glycosidase</keyword>
<sequence length="494" mass="55874">MKTIHIRLDGPGGNAMPKAVLESVYASDLEFEPDERRSRILPDGTVEMSITKSPYMVHARMNLPFYGNIWVTADNEGQGYQGEFVDFVTEATRTYLHEAARFAEGVELSPQAEGHRLAAEEYTHLANRGTRTPENRLYALSHAIYAAEAALYESAQKKAFANPRDDLLLGCNFFRYTSPGERYAKFFSQAFNFATLPFYAGRTLPRKRGEYDYAYIDNALDYLESQGIKPKGHPLWFGHDNVNPDWLKSLPFDELKKCAREIALHHVSTYRGRVEVWDAMNEAHDWANCFCLSQEQLVELTGVCCDALHEANSKAQAVVNICLPFAEYVAGRYVCYGSLPEHLRSPLAYFRALLEAGIQFDVVGIQLYFPARDMVMVNRMLSVFASLGKPIHITEMGVSSGARASASQGGSGWSQQQLSHSEGSWHGGWSERTQADWMEQFYTIAASRPELQALTWWDFMEPSFSGNGAFLFEDETPKEMYFRLLALKKRILKS</sequence>
<dbReference type="Gene3D" id="3.20.20.80">
    <property type="entry name" value="Glycosidases"/>
    <property type="match status" value="1"/>
</dbReference>
<organism evidence="12 13">
    <name type="scientific">Candidatus Gallacutalibacter pullicola</name>
    <dbReference type="NCBI Taxonomy" id="2840830"/>
    <lineage>
        <taxon>Bacteria</taxon>
        <taxon>Bacillati</taxon>
        <taxon>Bacillota</taxon>
        <taxon>Clostridia</taxon>
        <taxon>Eubacteriales</taxon>
        <taxon>Candidatus Gallacutalibacter</taxon>
    </lineage>
</organism>
<dbReference type="PANTHER" id="PTHR31490:SF88">
    <property type="entry name" value="BETA-XYLANASE"/>
    <property type="match status" value="1"/>
</dbReference>
<evidence type="ECO:0000313" key="12">
    <source>
        <dbReference type="EMBL" id="HIR57335.1"/>
    </source>
</evidence>
<evidence type="ECO:0000256" key="4">
    <source>
        <dbReference type="ARBA" id="ARBA00022651"/>
    </source>
</evidence>
<keyword evidence="4" id="KW-0858">Xylan degradation</keyword>
<keyword evidence="7" id="KW-0119">Carbohydrate metabolism</keyword>
<name>A0A9D1DQU5_9FIRM</name>
<evidence type="ECO:0000313" key="13">
    <source>
        <dbReference type="Proteomes" id="UP000886785"/>
    </source>
</evidence>
<accession>A0A9D1DQU5</accession>
<proteinExistence type="inferred from homology"/>
<evidence type="ECO:0000256" key="6">
    <source>
        <dbReference type="ARBA" id="ARBA00022801"/>
    </source>
</evidence>
<dbReference type="PROSITE" id="PS51760">
    <property type="entry name" value="GH10_2"/>
    <property type="match status" value="1"/>
</dbReference>
<reference evidence="12" key="2">
    <citation type="journal article" date="2021" name="PeerJ">
        <title>Extensive microbial diversity within the chicken gut microbiome revealed by metagenomics and culture.</title>
        <authorList>
            <person name="Gilroy R."/>
            <person name="Ravi A."/>
            <person name="Getino M."/>
            <person name="Pursley I."/>
            <person name="Horton D.L."/>
            <person name="Alikhan N.F."/>
            <person name="Baker D."/>
            <person name="Gharbi K."/>
            <person name="Hall N."/>
            <person name="Watson M."/>
            <person name="Adriaenssens E.M."/>
            <person name="Foster-Nyarko E."/>
            <person name="Jarju S."/>
            <person name="Secka A."/>
            <person name="Antonio M."/>
            <person name="Oren A."/>
            <person name="Chaudhuri R.R."/>
            <person name="La Ragione R."/>
            <person name="Hildebrand F."/>
            <person name="Pallen M.J."/>
        </authorList>
    </citation>
    <scope>NUCLEOTIDE SEQUENCE</scope>
    <source>
        <strain evidence="12">ChiSjej1B19-7085</strain>
    </source>
</reference>
<reference evidence="12" key="1">
    <citation type="submission" date="2020-10" db="EMBL/GenBank/DDBJ databases">
        <authorList>
            <person name="Gilroy R."/>
        </authorList>
    </citation>
    <scope>NUCLEOTIDE SEQUENCE</scope>
    <source>
        <strain evidence="12">ChiSjej1B19-7085</strain>
    </source>
</reference>
<dbReference type="EMBL" id="DVHF01000079">
    <property type="protein sequence ID" value="HIR57335.1"/>
    <property type="molecule type" value="Genomic_DNA"/>
</dbReference>
<dbReference type="PANTHER" id="PTHR31490">
    <property type="entry name" value="GLYCOSYL HYDROLASE"/>
    <property type="match status" value="1"/>
</dbReference>
<dbReference type="AlphaFoldDB" id="A0A9D1DQU5"/>
<feature type="region of interest" description="Disordered" evidence="10">
    <location>
        <begin position="402"/>
        <end position="427"/>
    </location>
</feature>
<evidence type="ECO:0000256" key="2">
    <source>
        <dbReference type="ARBA" id="ARBA00007495"/>
    </source>
</evidence>
<keyword evidence="9" id="KW-0624">Polysaccharide degradation</keyword>
<dbReference type="InterPro" id="IPR017853">
    <property type="entry name" value="GH"/>
</dbReference>
<dbReference type="GO" id="GO:0031176">
    <property type="term" value="F:endo-1,4-beta-xylanase activity"/>
    <property type="evidence" value="ECO:0007669"/>
    <property type="project" value="UniProtKB-EC"/>
</dbReference>
<dbReference type="Pfam" id="PF00331">
    <property type="entry name" value="Glyco_hydro_10"/>
    <property type="match status" value="1"/>
</dbReference>
<dbReference type="EC" id="3.2.1.8" evidence="3"/>
<comment type="catalytic activity">
    <reaction evidence="1">
        <text>Endohydrolysis of (1-&gt;4)-beta-D-xylosidic linkages in xylans.</text>
        <dbReference type="EC" id="3.2.1.8"/>
    </reaction>
</comment>
<gene>
    <name evidence="12" type="ORF">IAA54_06675</name>
</gene>
<comment type="caution">
    <text evidence="12">The sequence shown here is derived from an EMBL/GenBank/DDBJ whole genome shotgun (WGS) entry which is preliminary data.</text>
</comment>
<evidence type="ECO:0000256" key="7">
    <source>
        <dbReference type="ARBA" id="ARBA00023277"/>
    </source>
</evidence>
<evidence type="ECO:0000256" key="10">
    <source>
        <dbReference type="SAM" id="MobiDB-lite"/>
    </source>
</evidence>
<evidence type="ECO:0000256" key="3">
    <source>
        <dbReference type="ARBA" id="ARBA00012590"/>
    </source>
</evidence>
<evidence type="ECO:0000256" key="9">
    <source>
        <dbReference type="ARBA" id="ARBA00023326"/>
    </source>
</evidence>
<dbReference type="InterPro" id="IPR001000">
    <property type="entry name" value="GH10_dom"/>
</dbReference>
<dbReference type="GO" id="GO:0045493">
    <property type="term" value="P:xylan catabolic process"/>
    <property type="evidence" value="ECO:0007669"/>
    <property type="project" value="UniProtKB-KW"/>
</dbReference>